<name>A0A4R4YIE8_9ACTN</name>
<comment type="subcellular location">
    <subcellularLocation>
        <location evidence="1">Membrane</location>
        <topology evidence="1">Multi-pass membrane protein</topology>
    </subcellularLocation>
</comment>
<comment type="caution">
    <text evidence="8">The sequence shown here is derived from an EMBL/GenBank/DDBJ whole genome shotgun (WGS) entry which is preliminary data.</text>
</comment>
<dbReference type="GO" id="GO:0016020">
    <property type="term" value="C:membrane"/>
    <property type="evidence" value="ECO:0007669"/>
    <property type="project" value="UniProtKB-SubCell"/>
</dbReference>
<evidence type="ECO:0000256" key="2">
    <source>
        <dbReference type="ARBA" id="ARBA00022448"/>
    </source>
</evidence>
<dbReference type="Gene3D" id="1.20.1250.20">
    <property type="entry name" value="MFS general substrate transporter like domains"/>
    <property type="match status" value="2"/>
</dbReference>
<feature type="transmembrane region" description="Helical" evidence="7">
    <location>
        <begin position="209"/>
        <end position="234"/>
    </location>
</feature>
<organism evidence="8 9">
    <name type="scientific">Nonomuraea terrae</name>
    <dbReference type="NCBI Taxonomy" id="2530383"/>
    <lineage>
        <taxon>Bacteria</taxon>
        <taxon>Bacillati</taxon>
        <taxon>Actinomycetota</taxon>
        <taxon>Actinomycetes</taxon>
        <taxon>Streptosporangiales</taxon>
        <taxon>Streptosporangiaceae</taxon>
        <taxon>Nonomuraea</taxon>
    </lineage>
</organism>
<proteinExistence type="predicted"/>
<feature type="transmembrane region" description="Helical" evidence="7">
    <location>
        <begin position="21"/>
        <end position="46"/>
    </location>
</feature>
<feature type="transmembrane region" description="Helical" evidence="7">
    <location>
        <begin position="106"/>
        <end position="127"/>
    </location>
</feature>
<dbReference type="AlphaFoldDB" id="A0A4R4YIE8"/>
<sequence>MWRLAALLITTGRLADLLRRRVVLAAGLVLFGAGALSVAFAPLWPVLLAGRLAQSGRAALMLPAALGLLLGHSSDQRRRGAITLWGSATGAGELGVHAFGGHALDGPGWCALYLPLGLTALALLLLFLPSRGRVRPTHVVPDVVGILLIAAATTALVSLLTYGGQWWPASLPILGGAAVALAGTARALVRARRHPAGVIDTALWNSSGIRAGALTSLLYGLMSFPLLTVIPLVLGDGGMTPGEAGLALVPVSTAVALASPFVPRLVRRVGLPWTIYAGAFLGGVGFLMLVHPPFTSPASLTASVALGVGFGIMSTSATIAGSQAVDSTRYAAAVGSVTTARPRRSGRQFRGRLVRLLSIGAARSGVSRRHDWLHHCGAGARPDPHAPERACRPLGINGGQR</sequence>
<dbReference type="EMBL" id="SMKQ01000117">
    <property type="protein sequence ID" value="TDD43112.1"/>
    <property type="molecule type" value="Genomic_DNA"/>
</dbReference>
<dbReference type="OrthoDB" id="3536141at2"/>
<feature type="transmembrane region" description="Helical" evidence="7">
    <location>
        <begin position="166"/>
        <end position="189"/>
    </location>
</feature>
<dbReference type="Proteomes" id="UP000295302">
    <property type="component" value="Unassembled WGS sequence"/>
</dbReference>
<dbReference type="InterPro" id="IPR036259">
    <property type="entry name" value="MFS_trans_sf"/>
</dbReference>
<gene>
    <name evidence="8" type="ORF">E1286_29555</name>
</gene>
<evidence type="ECO:0000313" key="9">
    <source>
        <dbReference type="Proteomes" id="UP000295302"/>
    </source>
</evidence>
<feature type="region of interest" description="Disordered" evidence="6">
    <location>
        <begin position="378"/>
        <end position="401"/>
    </location>
</feature>
<dbReference type="PANTHER" id="PTHR42718:SF9">
    <property type="entry name" value="MAJOR FACILITATOR SUPERFAMILY MULTIDRUG TRANSPORTER MFSC"/>
    <property type="match status" value="1"/>
</dbReference>
<evidence type="ECO:0000256" key="4">
    <source>
        <dbReference type="ARBA" id="ARBA00022989"/>
    </source>
</evidence>
<evidence type="ECO:0000256" key="3">
    <source>
        <dbReference type="ARBA" id="ARBA00022692"/>
    </source>
</evidence>
<dbReference type="InterPro" id="IPR011701">
    <property type="entry name" value="MFS"/>
</dbReference>
<feature type="compositionally biased region" description="Basic and acidic residues" evidence="6">
    <location>
        <begin position="382"/>
        <end position="391"/>
    </location>
</feature>
<evidence type="ECO:0000256" key="1">
    <source>
        <dbReference type="ARBA" id="ARBA00004141"/>
    </source>
</evidence>
<dbReference type="GO" id="GO:0022857">
    <property type="term" value="F:transmembrane transporter activity"/>
    <property type="evidence" value="ECO:0007669"/>
    <property type="project" value="InterPro"/>
</dbReference>
<evidence type="ECO:0000313" key="8">
    <source>
        <dbReference type="EMBL" id="TDD43112.1"/>
    </source>
</evidence>
<keyword evidence="3 7" id="KW-0812">Transmembrane</keyword>
<keyword evidence="2" id="KW-0813">Transport</keyword>
<dbReference type="Pfam" id="PF07690">
    <property type="entry name" value="MFS_1"/>
    <property type="match status" value="1"/>
</dbReference>
<keyword evidence="9" id="KW-1185">Reference proteome</keyword>
<feature type="transmembrane region" description="Helical" evidence="7">
    <location>
        <begin position="139"/>
        <end position="160"/>
    </location>
</feature>
<keyword evidence="4 7" id="KW-1133">Transmembrane helix</keyword>
<feature type="transmembrane region" description="Helical" evidence="7">
    <location>
        <begin position="246"/>
        <end position="266"/>
    </location>
</feature>
<accession>A0A4R4YIE8</accession>
<keyword evidence="5 7" id="KW-0472">Membrane</keyword>
<evidence type="ECO:0000256" key="6">
    <source>
        <dbReference type="SAM" id="MobiDB-lite"/>
    </source>
</evidence>
<feature type="transmembrane region" description="Helical" evidence="7">
    <location>
        <begin position="300"/>
        <end position="320"/>
    </location>
</feature>
<evidence type="ECO:0000256" key="5">
    <source>
        <dbReference type="ARBA" id="ARBA00023136"/>
    </source>
</evidence>
<protein>
    <submittedName>
        <fullName evidence="8">MFS transporter</fullName>
    </submittedName>
</protein>
<feature type="transmembrane region" description="Helical" evidence="7">
    <location>
        <begin position="273"/>
        <end position="294"/>
    </location>
</feature>
<dbReference type="PANTHER" id="PTHR42718">
    <property type="entry name" value="MAJOR FACILITATOR SUPERFAMILY MULTIDRUG TRANSPORTER MFSC"/>
    <property type="match status" value="1"/>
</dbReference>
<evidence type="ECO:0000256" key="7">
    <source>
        <dbReference type="SAM" id="Phobius"/>
    </source>
</evidence>
<dbReference type="SUPFAM" id="SSF103473">
    <property type="entry name" value="MFS general substrate transporter"/>
    <property type="match status" value="1"/>
</dbReference>
<reference evidence="8 9" key="1">
    <citation type="submission" date="2019-03" db="EMBL/GenBank/DDBJ databases">
        <title>Draft genome sequences of novel Actinobacteria.</title>
        <authorList>
            <person name="Sahin N."/>
            <person name="Ay H."/>
            <person name="Saygin H."/>
        </authorList>
    </citation>
    <scope>NUCLEOTIDE SEQUENCE [LARGE SCALE GENOMIC DNA]</scope>
    <source>
        <strain evidence="8 9">CH32</strain>
    </source>
</reference>